<comment type="caution">
    <text evidence="11">The sequence shown here is derived from an EMBL/GenBank/DDBJ whole genome shotgun (WGS) entry which is preliminary data.</text>
</comment>
<dbReference type="InterPro" id="IPR036108">
    <property type="entry name" value="4pyrrol_syn_uPrphyn_synt_sf"/>
</dbReference>
<dbReference type="InterPro" id="IPR003754">
    <property type="entry name" value="4pyrrol_synth_uPrphyn_synth"/>
</dbReference>
<comment type="catalytic activity">
    <reaction evidence="8 9">
        <text>hydroxymethylbilane = uroporphyrinogen III + H2O</text>
        <dbReference type="Rhea" id="RHEA:18965"/>
        <dbReference type="ChEBI" id="CHEBI:15377"/>
        <dbReference type="ChEBI" id="CHEBI:57308"/>
        <dbReference type="ChEBI" id="CHEBI:57845"/>
        <dbReference type="EC" id="4.2.1.75"/>
    </reaction>
</comment>
<evidence type="ECO:0000256" key="6">
    <source>
        <dbReference type="ARBA" id="ARBA00037589"/>
    </source>
</evidence>
<feature type="domain" description="Tetrapyrrole biosynthesis uroporphyrinogen III synthase" evidence="10">
    <location>
        <begin position="22"/>
        <end position="245"/>
    </location>
</feature>
<proteinExistence type="inferred from homology"/>
<keyword evidence="12" id="KW-1185">Reference proteome</keyword>
<evidence type="ECO:0000256" key="7">
    <source>
        <dbReference type="ARBA" id="ARBA00040167"/>
    </source>
</evidence>
<organism evidence="11 12">
    <name type="scientific">Accumulibacter regalis</name>
    <dbReference type="NCBI Taxonomy" id="522306"/>
    <lineage>
        <taxon>Bacteria</taxon>
        <taxon>Pseudomonadati</taxon>
        <taxon>Pseudomonadota</taxon>
        <taxon>Betaproteobacteria</taxon>
        <taxon>Candidatus Accumulibacter</taxon>
    </lineage>
</organism>
<comment type="pathway">
    <text evidence="1 9">Porphyrin-containing compound metabolism; protoporphyrin-IX biosynthesis; coproporphyrinogen-III from 5-aminolevulinate: step 3/4.</text>
</comment>
<keyword evidence="5 9" id="KW-0627">Porphyrin biosynthesis</keyword>
<evidence type="ECO:0000256" key="4">
    <source>
        <dbReference type="ARBA" id="ARBA00023239"/>
    </source>
</evidence>
<comment type="similarity">
    <text evidence="2 9">Belongs to the uroporphyrinogen-III synthase family.</text>
</comment>
<dbReference type="GO" id="GO:0004852">
    <property type="term" value="F:uroporphyrinogen-III synthase activity"/>
    <property type="evidence" value="ECO:0007669"/>
    <property type="project" value="UniProtKB-UniRule"/>
</dbReference>
<dbReference type="GO" id="GO:0006780">
    <property type="term" value="P:uroporphyrinogen III biosynthetic process"/>
    <property type="evidence" value="ECO:0007669"/>
    <property type="project" value="UniProtKB-UniRule"/>
</dbReference>
<dbReference type="GO" id="GO:0006782">
    <property type="term" value="P:protoporphyrinogen IX biosynthetic process"/>
    <property type="evidence" value="ECO:0007669"/>
    <property type="project" value="UniProtKB-UniRule"/>
</dbReference>
<evidence type="ECO:0000313" key="11">
    <source>
        <dbReference type="EMBL" id="EXI88427.1"/>
    </source>
</evidence>
<dbReference type="Pfam" id="PF02602">
    <property type="entry name" value="HEM4"/>
    <property type="match status" value="1"/>
</dbReference>
<dbReference type="CDD" id="cd06578">
    <property type="entry name" value="HemD"/>
    <property type="match status" value="1"/>
</dbReference>
<evidence type="ECO:0000259" key="10">
    <source>
        <dbReference type="Pfam" id="PF02602"/>
    </source>
</evidence>
<evidence type="ECO:0000256" key="9">
    <source>
        <dbReference type="RuleBase" id="RU366031"/>
    </source>
</evidence>
<dbReference type="eggNOG" id="COG1587">
    <property type="taxonomic scope" value="Bacteria"/>
</dbReference>
<dbReference type="EC" id="4.2.1.75" evidence="3 9"/>
<evidence type="ECO:0000256" key="3">
    <source>
        <dbReference type="ARBA" id="ARBA00013109"/>
    </source>
</evidence>
<dbReference type="Proteomes" id="UP000022141">
    <property type="component" value="Unassembled WGS sequence"/>
</dbReference>
<dbReference type="AlphaFoldDB" id="A0A011QGJ2"/>
<evidence type="ECO:0000313" key="12">
    <source>
        <dbReference type="Proteomes" id="UP000022141"/>
    </source>
</evidence>
<dbReference type="Gene3D" id="3.40.50.10090">
    <property type="match status" value="2"/>
</dbReference>
<gene>
    <name evidence="11" type="primary">hemD</name>
    <name evidence="11" type="ORF">AW11_02047</name>
</gene>
<keyword evidence="4 9" id="KW-0456">Lyase</keyword>
<reference evidence="11" key="1">
    <citation type="submission" date="2014-02" db="EMBL/GenBank/DDBJ databases">
        <title>Expanding our view of genomic diversity in Candidatus Accumulibacter clades.</title>
        <authorList>
            <person name="Skennerton C.T."/>
            <person name="Barr J.J."/>
            <person name="Slater F.R."/>
            <person name="Bond P.L."/>
            <person name="Tyson G.W."/>
        </authorList>
    </citation>
    <scope>NUCLEOTIDE SEQUENCE [LARGE SCALE GENOMIC DNA]</scope>
</reference>
<evidence type="ECO:0000256" key="1">
    <source>
        <dbReference type="ARBA" id="ARBA00004772"/>
    </source>
</evidence>
<evidence type="ECO:0000256" key="5">
    <source>
        <dbReference type="ARBA" id="ARBA00023244"/>
    </source>
</evidence>
<evidence type="ECO:0000256" key="2">
    <source>
        <dbReference type="ARBA" id="ARBA00008133"/>
    </source>
</evidence>
<dbReference type="PANTHER" id="PTHR38042:SF1">
    <property type="entry name" value="UROPORPHYRINOGEN-III SYNTHASE, CHLOROPLASTIC"/>
    <property type="match status" value="1"/>
</dbReference>
<protein>
    <recommendedName>
        <fullName evidence="7 9">Uroporphyrinogen-III synthase</fullName>
        <ecNumber evidence="3 9">4.2.1.75</ecNumber>
    </recommendedName>
</protein>
<comment type="function">
    <text evidence="6 9">Catalyzes cyclization of the linear tetrapyrrole, hydroxymethylbilane, to the macrocyclic uroporphyrinogen III.</text>
</comment>
<dbReference type="PATRIC" id="fig|1454004.3.peg.2114"/>
<accession>A0A011QGJ2</accession>
<evidence type="ECO:0000256" key="8">
    <source>
        <dbReference type="ARBA" id="ARBA00048617"/>
    </source>
</evidence>
<name>A0A011QGJ2_ACCRE</name>
<dbReference type="STRING" id="1454004.AW11_02047"/>
<sequence>MTEALRGKTIVVTRPRAQAPRLAAWIAEHGGEPLLFPLLEITPVDDPEQLRLAIAALDGYSLAIFISPNAVEHSVPEILAARQWPAGLQAVAIGQGSLSLLLAYGIRNPLAPLERFDSESLLELPALQSPAVAGQRVVIFRGNGGREFLADSLRERGAQVDYVSCYQRSSPASAAVLEALWRNGRLDALTVSSSEGLRNLVDLLDASARASLCTTPVFVPHQRIADLAQKLGLQRVILTEPADAGIIAALNVYNWRS</sequence>
<dbReference type="UniPathway" id="UPA00251">
    <property type="reaction ID" value="UER00320"/>
</dbReference>
<dbReference type="SUPFAM" id="SSF69618">
    <property type="entry name" value="HemD-like"/>
    <property type="match status" value="1"/>
</dbReference>
<dbReference type="PANTHER" id="PTHR38042">
    <property type="entry name" value="UROPORPHYRINOGEN-III SYNTHASE, CHLOROPLASTIC"/>
    <property type="match status" value="1"/>
</dbReference>
<dbReference type="EMBL" id="JEMY01000026">
    <property type="protein sequence ID" value="EXI88427.1"/>
    <property type="molecule type" value="Genomic_DNA"/>
</dbReference>
<dbReference type="InterPro" id="IPR039793">
    <property type="entry name" value="UROS/Hem4"/>
</dbReference>